<dbReference type="InterPro" id="IPR006665">
    <property type="entry name" value="OmpA-like"/>
</dbReference>
<keyword evidence="6 7" id="KW-0472">Membrane</keyword>
<evidence type="ECO:0000313" key="11">
    <source>
        <dbReference type="EMBL" id="MBM0108351.1"/>
    </source>
</evidence>
<keyword evidence="4 9" id="KW-0812">Transmembrane</keyword>
<evidence type="ECO:0000313" key="12">
    <source>
        <dbReference type="Proteomes" id="UP000661077"/>
    </source>
</evidence>
<dbReference type="PROSITE" id="PS51123">
    <property type="entry name" value="OMPA_2"/>
    <property type="match status" value="1"/>
</dbReference>
<evidence type="ECO:0000256" key="1">
    <source>
        <dbReference type="ARBA" id="ARBA00004162"/>
    </source>
</evidence>
<dbReference type="Pfam" id="PF00691">
    <property type="entry name" value="OmpA"/>
    <property type="match status" value="1"/>
</dbReference>
<feature type="region of interest" description="Disordered" evidence="8">
    <location>
        <begin position="283"/>
        <end position="304"/>
    </location>
</feature>
<evidence type="ECO:0000256" key="7">
    <source>
        <dbReference type="PROSITE-ProRule" id="PRU00473"/>
    </source>
</evidence>
<dbReference type="SUPFAM" id="SSF103088">
    <property type="entry name" value="OmpA-like"/>
    <property type="match status" value="1"/>
</dbReference>
<keyword evidence="11" id="KW-0966">Cell projection</keyword>
<evidence type="ECO:0000256" key="3">
    <source>
        <dbReference type="ARBA" id="ARBA00022475"/>
    </source>
</evidence>
<evidence type="ECO:0000259" key="10">
    <source>
        <dbReference type="PROSITE" id="PS51123"/>
    </source>
</evidence>
<keyword evidence="3" id="KW-1003">Cell membrane</keyword>
<proteinExistence type="inferred from homology"/>
<dbReference type="EMBL" id="JAEVLS010000008">
    <property type="protein sequence ID" value="MBM0108351.1"/>
    <property type="molecule type" value="Genomic_DNA"/>
</dbReference>
<evidence type="ECO:0000256" key="4">
    <source>
        <dbReference type="ARBA" id="ARBA00022692"/>
    </source>
</evidence>
<sequence>MGRRRQHHEEHTNHEAWAIPYGDLVTLLLAFFVVMYAMSSVNEGKYRILSDSLVAAFRGSPRTLQPIQVGEKSVGSGADINMTIVQQAILDGQPRSMLESPPLKVSDLMSHGPGNPANNAYDAEHSAAAMFELESVAAEVERAMGELIRDQMIVVRRHGVWVEVEIRTDILFPSGVATLSPQAQGILRQLALTLKPFPNPIRVEGHTDNLPIRSAAFNSNWELSAARAASVVHLFTQNGMDPRRLAIVGLGEYRPAQSNDTEQGRNLNRRVLLVILSGGGLPEGEYGKERGQAETDSAPPPAATTVQATVAPAVTAVPMPPVSPGIR</sequence>
<dbReference type="Proteomes" id="UP000661077">
    <property type="component" value="Unassembled WGS sequence"/>
</dbReference>
<dbReference type="RefSeq" id="WP_203170519.1">
    <property type="nucleotide sequence ID" value="NZ_JAEVLS010000008.1"/>
</dbReference>
<name>A0ABS1X553_9GAMM</name>
<dbReference type="PANTHER" id="PTHR30329:SF20">
    <property type="entry name" value="EXPORTED PROTEIN"/>
    <property type="match status" value="1"/>
</dbReference>
<keyword evidence="11" id="KW-0282">Flagellum</keyword>
<dbReference type="NCBIfam" id="NF006541">
    <property type="entry name" value="PRK09038.1"/>
    <property type="match status" value="1"/>
</dbReference>
<comment type="caution">
    <text evidence="11">The sequence shown here is derived from an EMBL/GenBank/DDBJ whole genome shotgun (WGS) entry which is preliminary data.</text>
</comment>
<evidence type="ECO:0000256" key="8">
    <source>
        <dbReference type="SAM" id="MobiDB-lite"/>
    </source>
</evidence>
<accession>A0ABS1X553</accession>
<keyword evidence="5 9" id="KW-1133">Transmembrane helix</keyword>
<keyword evidence="11" id="KW-0969">Cilium</keyword>
<evidence type="ECO:0000256" key="9">
    <source>
        <dbReference type="SAM" id="Phobius"/>
    </source>
</evidence>
<keyword evidence="12" id="KW-1185">Reference proteome</keyword>
<dbReference type="InterPro" id="IPR036737">
    <property type="entry name" value="OmpA-like_sf"/>
</dbReference>
<comment type="similarity">
    <text evidence="2">Belongs to the MotB family.</text>
</comment>
<evidence type="ECO:0000256" key="2">
    <source>
        <dbReference type="ARBA" id="ARBA00008914"/>
    </source>
</evidence>
<dbReference type="PANTHER" id="PTHR30329">
    <property type="entry name" value="STATOR ELEMENT OF FLAGELLAR MOTOR COMPLEX"/>
    <property type="match status" value="1"/>
</dbReference>
<dbReference type="InterPro" id="IPR025713">
    <property type="entry name" value="MotB-like_N_dom"/>
</dbReference>
<evidence type="ECO:0000256" key="5">
    <source>
        <dbReference type="ARBA" id="ARBA00022989"/>
    </source>
</evidence>
<dbReference type="InterPro" id="IPR050330">
    <property type="entry name" value="Bact_OuterMem_StrucFunc"/>
</dbReference>
<protein>
    <submittedName>
        <fullName evidence="11">Flagellar motor protein MotD</fullName>
    </submittedName>
</protein>
<feature type="domain" description="OmpA-like" evidence="10">
    <location>
        <begin position="159"/>
        <end position="279"/>
    </location>
</feature>
<feature type="transmembrane region" description="Helical" evidence="9">
    <location>
        <begin position="21"/>
        <end position="38"/>
    </location>
</feature>
<dbReference type="Pfam" id="PF13677">
    <property type="entry name" value="MotB_plug"/>
    <property type="match status" value="1"/>
</dbReference>
<evidence type="ECO:0000256" key="6">
    <source>
        <dbReference type="ARBA" id="ARBA00023136"/>
    </source>
</evidence>
<organism evidence="11 12">
    <name type="scientific">Steroidobacter gossypii</name>
    <dbReference type="NCBI Taxonomy" id="2805490"/>
    <lineage>
        <taxon>Bacteria</taxon>
        <taxon>Pseudomonadati</taxon>
        <taxon>Pseudomonadota</taxon>
        <taxon>Gammaproteobacteria</taxon>
        <taxon>Steroidobacterales</taxon>
        <taxon>Steroidobacteraceae</taxon>
        <taxon>Steroidobacter</taxon>
    </lineage>
</organism>
<dbReference type="CDD" id="cd07185">
    <property type="entry name" value="OmpA_C-like"/>
    <property type="match status" value="1"/>
</dbReference>
<dbReference type="Gene3D" id="3.30.1330.60">
    <property type="entry name" value="OmpA-like domain"/>
    <property type="match status" value="1"/>
</dbReference>
<comment type="subcellular location">
    <subcellularLocation>
        <location evidence="1">Cell membrane</location>
        <topology evidence="1">Single-pass membrane protein</topology>
    </subcellularLocation>
</comment>
<gene>
    <name evidence="11" type="primary">motD</name>
    <name evidence="11" type="ORF">JM946_26770</name>
</gene>
<reference evidence="11 12" key="1">
    <citation type="journal article" date="2021" name="Int. J. Syst. Evol. Microbiol.">
        <title>Steroidobacter gossypii sp. nov., isolated from soil of cotton cropping field.</title>
        <authorList>
            <person name="Huang R."/>
            <person name="Yang S."/>
            <person name="Zhen C."/>
            <person name="Liu W."/>
        </authorList>
    </citation>
    <scope>NUCLEOTIDE SEQUENCE [LARGE SCALE GENOMIC DNA]</scope>
    <source>
        <strain evidence="11 12">S1-65</strain>
    </source>
</reference>